<evidence type="ECO:0000313" key="2">
    <source>
        <dbReference type="Proteomes" id="UP001558481"/>
    </source>
</evidence>
<dbReference type="EMBL" id="JAYWLU010000001">
    <property type="protein sequence ID" value="MEX3593290.1"/>
    <property type="molecule type" value="Genomic_DNA"/>
</dbReference>
<evidence type="ECO:0000313" key="1">
    <source>
        <dbReference type="EMBL" id="MEX3593290.1"/>
    </source>
</evidence>
<proteinExistence type="predicted"/>
<dbReference type="Gene3D" id="3.40.50.1820">
    <property type="entry name" value="alpha/beta hydrolase"/>
    <property type="match status" value="1"/>
</dbReference>
<dbReference type="RefSeq" id="WP_368628880.1">
    <property type="nucleotide sequence ID" value="NZ_JAYWLU010000001.1"/>
</dbReference>
<name>A0ABV3UXY6_9MICC</name>
<dbReference type="SUPFAM" id="SSF53474">
    <property type="entry name" value="alpha/beta-Hydrolases"/>
    <property type="match status" value="1"/>
</dbReference>
<gene>
    <name evidence="1" type="ORF">VVR66_00990</name>
</gene>
<accession>A0ABV3UXY6</accession>
<dbReference type="InterPro" id="IPR029058">
    <property type="entry name" value="AB_hydrolase_fold"/>
</dbReference>
<dbReference type="Proteomes" id="UP001558481">
    <property type="component" value="Unassembled WGS sequence"/>
</dbReference>
<sequence length="427" mass="47409">MSIPPPPTVPLGNDKAWQSIAIPLETPYRIDIKTTSVTIPLLIVRRVNAHGLMIMSNGAVDLEKTHGDPIFQRSSWWKDISQHQLYICDPGTTGNNALSLSWGQINEDYWFIPDASDAVKIISSLLGVVSPENRTYFGSSAGGFLSIALLAHDAGASALVNNAQFDWTKWMAGGVNKIRHARFSGKLPKTLREEYPTRTNVLRLLSHKNQVSPIHYCLNTASRHDTSVDLPEINNFREKNTDLSKYIQIHAYRDPVAGHNPLGKAQTVNLINQFPLEDPNRKITFPHMNSITAEFDIPSSVNSFRPAIRLSKDIKSREIVGLITGSGNPNLTSDHVDGYKWSAGLNGFYRYINGEHSAGSILYLPRLHTKHIGNRLSLQLIPWGNPNSTPDQSVDNVVLDSIARPGNLLIFASKLLRVNNEAWEVSS</sequence>
<organism evidence="1 2">
    <name type="scientific">Kocuria carniphila</name>
    <dbReference type="NCBI Taxonomy" id="262208"/>
    <lineage>
        <taxon>Bacteria</taxon>
        <taxon>Bacillati</taxon>
        <taxon>Actinomycetota</taxon>
        <taxon>Actinomycetes</taxon>
        <taxon>Micrococcales</taxon>
        <taxon>Micrococcaceae</taxon>
        <taxon>Kocuria</taxon>
    </lineage>
</organism>
<keyword evidence="2" id="KW-1185">Reference proteome</keyword>
<protein>
    <submittedName>
        <fullName evidence="1">Uncharacterized protein</fullName>
    </submittedName>
</protein>
<reference evidence="1 2" key="1">
    <citation type="journal article" date="2024" name="Fungal Genet. Biol.">
        <title>The porcine skin microbiome exhibits broad fungal antagonism.</title>
        <authorList>
            <person name="De La Cruz K.F."/>
            <person name="Townsend E.C."/>
            <person name="Alex Cheong J.Z."/>
            <person name="Salamzade R."/>
            <person name="Liu A."/>
            <person name="Sandstrom S."/>
            <person name="Davila E."/>
            <person name="Huang L."/>
            <person name="Xu K.H."/>
            <person name="Wu S.Y."/>
            <person name="Meudt J.J."/>
            <person name="Shanmuganayagam D."/>
            <person name="Gibson A.L.F."/>
            <person name="Kalan L.R."/>
        </authorList>
    </citation>
    <scope>NUCLEOTIDE SEQUENCE [LARGE SCALE GENOMIC DNA]</scope>
    <source>
        <strain evidence="1 2">LK2625</strain>
    </source>
</reference>
<comment type="caution">
    <text evidence="1">The sequence shown here is derived from an EMBL/GenBank/DDBJ whole genome shotgun (WGS) entry which is preliminary data.</text>
</comment>